<dbReference type="AlphaFoldDB" id="A0A919XX11"/>
<dbReference type="Proteomes" id="UP000681162">
    <property type="component" value="Unassembled WGS sequence"/>
</dbReference>
<organism evidence="3 4">
    <name type="scientific">Paenibacillus antibioticophila</name>
    <dbReference type="NCBI Taxonomy" id="1274374"/>
    <lineage>
        <taxon>Bacteria</taxon>
        <taxon>Bacillati</taxon>
        <taxon>Bacillota</taxon>
        <taxon>Bacilli</taxon>
        <taxon>Bacillales</taxon>
        <taxon>Paenibacillaceae</taxon>
        <taxon>Paenibacillus</taxon>
    </lineage>
</organism>
<proteinExistence type="predicted"/>
<evidence type="ECO:0000256" key="2">
    <source>
        <dbReference type="SAM" id="Phobius"/>
    </source>
</evidence>
<dbReference type="EMBL" id="BORR01000019">
    <property type="protein sequence ID" value="GIO39218.1"/>
    <property type="molecule type" value="Genomic_DNA"/>
</dbReference>
<reference evidence="3 4" key="1">
    <citation type="submission" date="2021-03" db="EMBL/GenBank/DDBJ databases">
        <title>Antimicrobial resistance genes in bacteria isolated from Japanese honey, and their potential for conferring macrolide and lincosamide resistance in the American foulbrood pathogen Paenibacillus larvae.</title>
        <authorList>
            <person name="Okamoto M."/>
            <person name="Kumagai M."/>
            <person name="Kanamori H."/>
            <person name="Takamatsu D."/>
        </authorList>
    </citation>
    <scope>NUCLEOTIDE SEQUENCE [LARGE SCALE GENOMIC DNA]</scope>
    <source>
        <strain evidence="3 4">J41TS12</strain>
    </source>
</reference>
<name>A0A919XX11_9BACL</name>
<feature type="transmembrane region" description="Helical" evidence="2">
    <location>
        <begin position="7"/>
        <end position="29"/>
    </location>
</feature>
<evidence type="ECO:0000313" key="4">
    <source>
        <dbReference type="Proteomes" id="UP000681162"/>
    </source>
</evidence>
<keyword evidence="4" id="KW-1185">Reference proteome</keyword>
<dbReference type="RefSeq" id="WP_212942281.1">
    <property type="nucleotide sequence ID" value="NZ_BORR01000019.1"/>
</dbReference>
<feature type="compositionally biased region" description="Basic and acidic residues" evidence="1">
    <location>
        <begin position="93"/>
        <end position="110"/>
    </location>
</feature>
<gene>
    <name evidence="3" type="ORF">J41TS12_40790</name>
</gene>
<evidence type="ECO:0000313" key="3">
    <source>
        <dbReference type="EMBL" id="GIO39218.1"/>
    </source>
</evidence>
<feature type="region of interest" description="Disordered" evidence="1">
    <location>
        <begin position="59"/>
        <end position="134"/>
    </location>
</feature>
<keyword evidence="2" id="KW-0812">Transmembrane</keyword>
<keyword evidence="2" id="KW-1133">Transmembrane helix</keyword>
<keyword evidence="2" id="KW-0472">Membrane</keyword>
<sequence>MKWLLKIARLGLVVVMVTLLTVLTTGYVVNTYIQTLLGSYNLPIAGQAPSLGSMMKGMLGFGSQSAPDPKDQPAPDSKGQTELDAAEASGTDRLGEEDSSENQKENRDTDSSPVEGEAEEEAPEGSVPVMGGIAGEAAGAGQDQQVLVTPDDLLAKKDELSDSEKEEVFATLMSKLPQEEMLRMSELIEGGLTETELIEIEQILSKHLSKEEYAKILNLLKK</sequence>
<protein>
    <submittedName>
        <fullName evidence="3">Uncharacterized protein</fullName>
    </submittedName>
</protein>
<evidence type="ECO:0000256" key="1">
    <source>
        <dbReference type="SAM" id="MobiDB-lite"/>
    </source>
</evidence>
<comment type="caution">
    <text evidence="3">The sequence shown here is derived from an EMBL/GenBank/DDBJ whole genome shotgun (WGS) entry which is preliminary data.</text>
</comment>
<accession>A0A919XX11</accession>
<feature type="compositionally biased region" description="Low complexity" evidence="1">
    <location>
        <begin position="124"/>
        <end position="134"/>
    </location>
</feature>